<name>A0ACC2NL10_9HYME</name>
<proteinExistence type="predicted"/>
<sequence length="349" mass="39960">MPERKTSVDEYDDLLKKRKEIEEQLEIMAKSRKNRDERELPGSGDDSSSYSSGQVEQPPDLSEDEDEELLGFKRVLEPGEENFDGLTYKQKKADCGRSKSSPFSGPPSEKNDCVSTTDSTPMNIDDDSSLEQQSHPYLESRSSNQSQDADNLSVYSSVTTYSDPVDVYPKSDIYFKKFSRSQAPLYLIHIQNLEKEKLEASYIVKLVLAKYDNSIHDLYNVGNNKVCIETLKISVANQLLDDPIFSEKSLKPYMPFQKYTSQLILKMVPTDTTMEESVDFAQVQGNARILCARRFNRKIQTGNEFKNEASKTVLLPVDCVPMPKYIRINYVTYHSERFKARPKQCFNCF</sequence>
<dbReference type="Proteomes" id="UP001239111">
    <property type="component" value="Chromosome 3"/>
</dbReference>
<protein>
    <submittedName>
        <fullName evidence="1">Uncharacterized protein</fullName>
    </submittedName>
</protein>
<evidence type="ECO:0000313" key="1">
    <source>
        <dbReference type="EMBL" id="KAJ8671949.1"/>
    </source>
</evidence>
<comment type="caution">
    <text evidence="1">The sequence shown here is derived from an EMBL/GenBank/DDBJ whole genome shotgun (WGS) entry which is preliminary data.</text>
</comment>
<gene>
    <name evidence="1" type="ORF">QAD02_003208</name>
</gene>
<accession>A0ACC2NL10</accession>
<reference evidence="1" key="1">
    <citation type="submission" date="2023-04" db="EMBL/GenBank/DDBJ databases">
        <title>A chromosome-level genome assembly of the parasitoid wasp Eretmocerus hayati.</title>
        <authorList>
            <person name="Zhong Y."/>
            <person name="Liu S."/>
            <person name="Liu Y."/>
        </authorList>
    </citation>
    <scope>NUCLEOTIDE SEQUENCE</scope>
    <source>
        <strain evidence="1">ZJU_SS_LIU_2023</strain>
    </source>
</reference>
<dbReference type="EMBL" id="CM056743">
    <property type="protein sequence ID" value="KAJ8671949.1"/>
    <property type="molecule type" value="Genomic_DNA"/>
</dbReference>
<evidence type="ECO:0000313" key="2">
    <source>
        <dbReference type="Proteomes" id="UP001239111"/>
    </source>
</evidence>
<organism evidence="1 2">
    <name type="scientific">Eretmocerus hayati</name>
    <dbReference type="NCBI Taxonomy" id="131215"/>
    <lineage>
        <taxon>Eukaryota</taxon>
        <taxon>Metazoa</taxon>
        <taxon>Ecdysozoa</taxon>
        <taxon>Arthropoda</taxon>
        <taxon>Hexapoda</taxon>
        <taxon>Insecta</taxon>
        <taxon>Pterygota</taxon>
        <taxon>Neoptera</taxon>
        <taxon>Endopterygota</taxon>
        <taxon>Hymenoptera</taxon>
        <taxon>Apocrita</taxon>
        <taxon>Proctotrupomorpha</taxon>
        <taxon>Chalcidoidea</taxon>
        <taxon>Aphelinidae</taxon>
        <taxon>Aphelininae</taxon>
        <taxon>Eretmocerus</taxon>
    </lineage>
</organism>
<keyword evidence="2" id="KW-1185">Reference proteome</keyword>